<dbReference type="AlphaFoldDB" id="A0A6B2KSL9"/>
<gene>
    <name evidence="5" type="ORF">GZH52_10090</name>
</gene>
<name>A0A6B2KSL9_9NEIS</name>
<dbReference type="EMBL" id="JAAGAA010000007">
    <property type="protein sequence ID" value="NDV13138.1"/>
    <property type="molecule type" value="Genomic_DNA"/>
</dbReference>
<dbReference type="GO" id="GO:0009001">
    <property type="term" value="F:serine O-acetyltransferase activity"/>
    <property type="evidence" value="ECO:0007669"/>
    <property type="project" value="InterPro"/>
</dbReference>
<sequence>MIAIYRAARWCHQRRVPLLPTLLKVFNRIAFSVVLPPAAQLGRNVLLSYQGLGTVIHKAAVIEDDVTIGSGVTIGGRSGQAGAPRIGQGTMIGTGAKVLGAIRVGRHVSIGANAVVLDDLPDYAVAVGMPARVVRINRPEDLPDYRDFS</sequence>
<keyword evidence="2 5" id="KW-0808">Transferase</keyword>
<dbReference type="GO" id="GO:0005737">
    <property type="term" value="C:cytoplasm"/>
    <property type="evidence" value="ECO:0007669"/>
    <property type="project" value="InterPro"/>
</dbReference>
<evidence type="ECO:0000256" key="4">
    <source>
        <dbReference type="ARBA" id="ARBA00023315"/>
    </source>
</evidence>
<evidence type="ECO:0000313" key="6">
    <source>
        <dbReference type="Proteomes" id="UP000482578"/>
    </source>
</evidence>
<dbReference type="SUPFAM" id="SSF51161">
    <property type="entry name" value="Trimeric LpxA-like enzymes"/>
    <property type="match status" value="1"/>
</dbReference>
<keyword evidence="3" id="KW-0677">Repeat</keyword>
<keyword evidence="4" id="KW-0012">Acyltransferase</keyword>
<keyword evidence="6" id="KW-1185">Reference proteome</keyword>
<organism evidence="5 6">
    <name type="scientific">Crenobacter caeni</name>
    <dbReference type="NCBI Taxonomy" id="2705474"/>
    <lineage>
        <taxon>Bacteria</taxon>
        <taxon>Pseudomonadati</taxon>
        <taxon>Pseudomonadota</taxon>
        <taxon>Betaproteobacteria</taxon>
        <taxon>Neisseriales</taxon>
        <taxon>Neisseriaceae</taxon>
        <taxon>Crenobacter</taxon>
    </lineage>
</organism>
<dbReference type="Pfam" id="PF00132">
    <property type="entry name" value="Hexapep"/>
    <property type="match status" value="1"/>
</dbReference>
<dbReference type="InterPro" id="IPR011004">
    <property type="entry name" value="Trimer_LpxA-like_sf"/>
</dbReference>
<evidence type="ECO:0000313" key="5">
    <source>
        <dbReference type="EMBL" id="NDV13138.1"/>
    </source>
</evidence>
<dbReference type="Gene3D" id="2.160.10.10">
    <property type="entry name" value="Hexapeptide repeat proteins"/>
    <property type="match status" value="1"/>
</dbReference>
<dbReference type="CDD" id="cd03354">
    <property type="entry name" value="LbH_SAT"/>
    <property type="match status" value="1"/>
</dbReference>
<comment type="similarity">
    <text evidence="1">Belongs to the transferase hexapeptide repeat family.</text>
</comment>
<dbReference type="PROSITE" id="PS00101">
    <property type="entry name" value="HEXAPEP_TRANSFERASES"/>
    <property type="match status" value="1"/>
</dbReference>
<protein>
    <submittedName>
        <fullName evidence="5">Serine acetyltransferase</fullName>
    </submittedName>
</protein>
<evidence type="ECO:0000256" key="1">
    <source>
        <dbReference type="ARBA" id="ARBA00007274"/>
    </source>
</evidence>
<accession>A0A6B2KSL9</accession>
<reference evidence="5 6" key="1">
    <citation type="submission" date="2020-02" db="EMBL/GenBank/DDBJ databases">
        <authorList>
            <person name="Yang Z."/>
        </authorList>
    </citation>
    <scope>NUCLEOTIDE SEQUENCE [LARGE SCALE GENOMIC DNA]</scope>
    <source>
        <strain evidence="5 6">HX-7-9</strain>
    </source>
</reference>
<dbReference type="Proteomes" id="UP000482578">
    <property type="component" value="Unassembled WGS sequence"/>
</dbReference>
<dbReference type="InterPro" id="IPR045304">
    <property type="entry name" value="LbH_SAT"/>
</dbReference>
<comment type="caution">
    <text evidence="5">The sequence shown here is derived from an EMBL/GenBank/DDBJ whole genome shotgun (WGS) entry which is preliminary data.</text>
</comment>
<dbReference type="InterPro" id="IPR005881">
    <property type="entry name" value="Ser_O-AcTrfase"/>
</dbReference>
<evidence type="ECO:0000256" key="3">
    <source>
        <dbReference type="ARBA" id="ARBA00022737"/>
    </source>
</evidence>
<dbReference type="InterPro" id="IPR018357">
    <property type="entry name" value="Hexapep_transf_CS"/>
</dbReference>
<proteinExistence type="inferred from homology"/>
<dbReference type="InterPro" id="IPR001451">
    <property type="entry name" value="Hexapep"/>
</dbReference>
<evidence type="ECO:0000256" key="2">
    <source>
        <dbReference type="ARBA" id="ARBA00022679"/>
    </source>
</evidence>
<dbReference type="PIRSF" id="PIRSF000441">
    <property type="entry name" value="CysE"/>
    <property type="match status" value="1"/>
</dbReference>
<dbReference type="GO" id="GO:0006535">
    <property type="term" value="P:cysteine biosynthetic process from serine"/>
    <property type="evidence" value="ECO:0007669"/>
    <property type="project" value="InterPro"/>
</dbReference>
<dbReference type="PANTHER" id="PTHR42811">
    <property type="entry name" value="SERINE ACETYLTRANSFERASE"/>
    <property type="match status" value="1"/>
</dbReference>